<evidence type="ECO:0000313" key="13">
    <source>
        <dbReference type="Proteomes" id="UP000268615"/>
    </source>
</evidence>
<dbReference type="CDD" id="cd03225">
    <property type="entry name" value="ABC_cobalt_CbiO_domain1"/>
    <property type="match status" value="1"/>
</dbReference>
<gene>
    <name evidence="12" type="ORF">EHN07_14815</name>
</gene>
<dbReference type="PROSITE" id="PS00211">
    <property type="entry name" value="ABC_TRANSPORTER_1"/>
    <property type="match status" value="2"/>
</dbReference>
<keyword evidence="4" id="KW-1003">Cell membrane</keyword>
<dbReference type="PANTHER" id="PTHR43553:SF23">
    <property type="entry name" value="ABC TRANSPORTER ATP-BINDING COMPONENT"/>
    <property type="match status" value="1"/>
</dbReference>
<evidence type="ECO:0000256" key="5">
    <source>
        <dbReference type="ARBA" id="ARBA00022737"/>
    </source>
</evidence>
<sequence>MDGVLFDKVSVRFPALDSPALDNVSLAIRQGECVLLTGPCGCGKSTLLRLINGIVPQVIPGEISGHISINGAVPAREKLWQLGRKVATVYQNPRRQFFCADPLGELAFGSENAGQHPDEILARAAGITKHLAIAHLLSRSMFTLSGGELQRIAIGSALMDQPAFLLLDEPTSGLDAKSIAALTGILQSLRASGMTIVIAEHRLWFLRDVVDRVIRLRGGKIVEDIPASQFWQRDDALRRRQGLRALTRPASAQIPEPPAGDSGMSYHHPERGALYFPRGCITALCGENGAGKSTLANRIAGLEKTRDKLLLDGKPFPLRQRLRRAFLVMQDVNRQLFGASVAQELQMGRHHASAHTLDKVIHDMALSELLTLHPMVLSGGQQQRVILALALLEQREVFIFDEPTSGLDYQGLHQVTARLKQLASTGAVVVLITHDEEFSAICADYRITLPPAMSAQGWNYAAADRMHINQREVIEHDDE</sequence>
<keyword evidence="3" id="KW-0813">Transport</keyword>
<dbReference type="InterPro" id="IPR015856">
    <property type="entry name" value="ABC_transpr_CbiO/EcfA_su"/>
</dbReference>
<evidence type="ECO:0000256" key="7">
    <source>
        <dbReference type="ARBA" id="ARBA00022840"/>
    </source>
</evidence>
<keyword evidence="6" id="KW-0547">Nucleotide-binding</keyword>
<proteinExistence type="inferred from homology"/>
<dbReference type="GO" id="GO:0042626">
    <property type="term" value="F:ATPase-coupled transmembrane transporter activity"/>
    <property type="evidence" value="ECO:0007669"/>
    <property type="project" value="TreeGrafter"/>
</dbReference>
<dbReference type="GO" id="GO:0043190">
    <property type="term" value="C:ATP-binding cassette (ABC) transporter complex"/>
    <property type="evidence" value="ECO:0007669"/>
    <property type="project" value="TreeGrafter"/>
</dbReference>
<dbReference type="Gene3D" id="3.40.50.300">
    <property type="entry name" value="P-loop containing nucleotide triphosphate hydrolases"/>
    <property type="match status" value="2"/>
</dbReference>
<dbReference type="Pfam" id="PF00005">
    <property type="entry name" value="ABC_tran"/>
    <property type="match status" value="2"/>
</dbReference>
<dbReference type="PANTHER" id="PTHR43553">
    <property type="entry name" value="HEAVY METAL TRANSPORTER"/>
    <property type="match status" value="1"/>
</dbReference>
<dbReference type="AlphaFoldDB" id="A0A3N5DAB6"/>
<protein>
    <submittedName>
        <fullName evidence="12">ATP-binding cassette domain-containing protein</fullName>
    </submittedName>
</protein>
<evidence type="ECO:0000256" key="10">
    <source>
        <dbReference type="ARBA" id="ARBA00025157"/>
    </source>
</evidence>
<dbReference type="EMBL" id="RPOH01000064">
    <property type="protein sequence ID" value="RPH24131.1"/>
    <property type="molecule type" value="Genomic_DNA"/>
</dbReference>
<feature type="domain" description="ABC transporter" evidence="11">
    <location>
        <begin position="254"/>
        <end position="476"/>
    </location>
</feature>
<keyword evidence="13" id="KW-1185">Reference proteome</keyword>
<evidence type="ECO:0000256" key="1">
    <source>
        <dbReference type="ARBA" id="ARBA00004202"/>
    </source>
</evidence>
<dbReference type="Proteomes" id="UP000268615">
    <property type="component" value="Unassembled WGS sequence"/>
</dbReference>
<keyword evidence="9" id="KW-0472">Membrane</keyword>
<organism evidence="12 13">
    <name type="scientific">Buttiauxella warmboldiae</name>
    <dbReference type="NCBI Taxonomy" id="82993"/>
    <lineage>
        <taxon>Bacteria</taxon>
        <taxon>Pseudomonadati</taxon>
        <taxon>Pseudomonadota</taxon>
        <taxon>Gammaproteobacteria</taxon>
        <taxon>Enterobacterales</taxon>
        <taxon>Enterobacteriaceae</taxon>
        <taxon>Buttiauxella</taxon>
    </lineage>
</organism>
<dbReference type="InterPro" id="IPR027417">
    <property type="entry name" value="P-loop_NTPase"/>
</dbReference>
<keyword evidence="5" id="KW-0677">Repeat</keyword>
<evidence type="ECO:0000256" key="6">
    <source>
        <dbReference type="ARBA" id="ARBA00022741"/>
    </source>
</evidence>
<comment type="similarity">
    <text evidence="2">Belongs to the ABC transporter superfamily.</text>
</comment>
<comment type="subcellular location">
    <subcellularLocation>
        <location evidence="1">Cell membrane</location>
        <topology evidence="1">Peripheral membrane protein</topology>
    </subcellularLocation>
</comment>
<keyword evidence="7 12" id="KW-0067">ATP-binding</keyword>
<reference evidence="12 13" key="1">
    <citation type="submission" date="2018-11" db="EMBL/GenBank/DDBJ databases">
        <title>Draft genome sequence of Buttiauxella warmboldiae CCUG 35512.</title>
        <authorList>
            <person name="Salva-Serra F."/>
            <person name="Marathe N."/>
            <person name="Moore E."/>
            <person name="Svensson L."/>
            <person name="Engstrom-Jakobsson H."/>
        </authorList>
    </citation>
    <scope>NUCLEOTIDE SEQUENCE [LARGE SCALE GENOMIC DNA]</scope>
    <source>
        <strain evidence="12 13">CCUG 35512</strain>
    </source>
</reference>
<name>A0A3N5DAB6_9ENTR</name>
<dbReference type="GO" id="GO:0005524">
    <property type="term" value="F:ATP binding"/>
    <property type="evidence" value="ECO:0007669"/>
    <property type="project" value="UniProtKB-KW"/>
</dbReference>
<evidence type="ECO:0000256" key="4">
    <source>
        <dbReference type="ARBA" id="ARBA00022475"/>
    </source>
</evidence>
<comment type="caution">
    <text evidence="12">The sequence shown here is derived from an EMBL/GenBank/DDBJ whole genome shotgun (WGS) entry which is preliminary data.</text>
</comment>
<keyword evidence="8" id="KW-1278">Translocase</keyword>
<dbReference type="SUPFAM" id="SSF52540">
    <property type="entry name" value="P-loop containing nucleoside triphosphate hydrolases"/>
    <property type="match status" value="2"/>
</dbReference>
<evidence type="ECO:0000256" key="3">
    <source>
        <dbReference type="ARBA" id="ARBA00022448"/>
    </source>
</evidence>
<dbReference type="InterPro" id="IPR003439">
    <property type="entry name" value="ABC_transporter-like_ATP-bd"/>
</dbReference>
<dbReference type="InterPro" id="IPR003593">
    <property type="entry name" value="AAA+_ATPase"/>
</dbReference>
<dbReference type="PROSITE" id="PS50893">
    <property type="entry name" value="ABC_TRANSPORTER_2"/>
    <property type="match status" value="2"/>
</dbReference>
<feature type="domain" description="ABC transporter" evidence="11">
    <location>
        <begin position="4"/>
        <end position="243"/>
    </location>
</feature>
<dbReference type="InterPro" id="IPR017871">
    <property type="entry name" value="ABC_transporter-like_CS"/>
</dbReference>
<dbReference type="InterPro" id="IPR050095">
    <property type="entry name" value="ECF_ABC_transporter_ATP-bd"/>
</dbReference>
<evidence type="ECO:0000313" key="12">
    <source>
        <dbReference type="EMBL" id="RPH24131.1"/>
    </source>
</evidence>
<dbReference type="GO" id="GO:0016887">
    <property type="term" value="F:ATP hydrolysis activity"/>
    <property type="evidence" value="ECO:0007669"/>
    <property type="project" value="InterPro"/>
</dbReference>
<evidence type="ECO:0000256" key="8">
    <source>
        <dbReference type="ARBA" id="ARBA00022967"/>
    </source>
</evidence>
<evidence type="ECO:0000256" key="2">
    <source>
        <dbReference type="ARBA" id="ARBA00005417"/>
    </source>
</evidence>
<evidence type="ECO:0000259" key="11">
    <source>
        <dbReference type="PROSITE" id="PS50893"/>
    </source>
</evidence>
<comment type="function">
    <text evidence="10">Probably part of an ABC transporter complex. Responsible for energy coupling to the transport system.</text>
</comment>
<accession>A0A3N5DAB6</accession>
<dbReference type="OrthoDB" id="5292475at2"/>
<dbReference type="RefSeq" id="WP_124024863.1">
    <property type="nucleotide sequence ID" value="NZ_RPOH01000064.1"/>
</dbReference>
<evidence type="ECO:0000256" key="9">
    <source>
        <dbReference type="ARBA" id="ARBA00023136"/>
    </source>
</evidence>
<dbReference type="SMART" id="SM00382">
    <property type="entry name" value="AAA"/>
    <property type="match status" value="2"/>
</dbReference>